<dbReference type="EMBL" id="SHOA02000220">
    <property type="protein sequence ID" value="TDH65123.1"/>
    <property type="molecule type" value="Genomic_DNA"/>
</dbReference>
<proteinExistence type="predicted"/>
<evidence type="ECO:0000256" key="3">
    <source>
        <dbReference type="SAM" id="MobiDB-lite"/>
    </source>
</evidence>
<dbReference type="Gene3D" id="1.25.40.270">
    <property type="entry name" value="Vacuolar protein sorting-associated protein vta1"/>
    <property type="match status" value="1"/>
</dbReference>
<dbReference type="PANTHER" id="PTHR46009:SF1">
    <property type="entry name" value="VACUOLAR PROTEIN SORTING-ASSOCIATED PROTEIN VTA1 HOMOLOG"/>
    <property type="match status" value="1"/>
</dbReference>
<reference evidence="5 6" key="1">
    <citation type="journal article" date="2021" name="Genome Biol.">
        <title>AFLAP: assembly-free linkage analysis pipeline using k-mers from genome sequencing data.</title>
        <authorList>
            <person name="Fletcher K."/>
            <person name="Zhang L."/>
            <person name="Gil J."/>
            <person name="Han R."/>
            <person name="Cavanaugh K."/>
            <person name="Michelmore R."/>
        </authorList>
    </citation>
    <scope>NUCLEOTIDE SEQUENCE [LARGE SCALE GENOMIC DNA]</scope>
    <source>
        <strain evidence="5 6">SF5</strain>
    </source>
</reference>
<sequence>MAEPQPVKVPPTFKSLLPFIRRAEELDRDTSRPESKLIAYFCRQYAMELGIKLRENDPSNESTDYLLSLMDRLEYEKNKLPEFSQEEGKEICEDFALEIFSKADDEDQTGMANKSTARTFYAAGTFFDILNQFGEISDDTLEKRRYSRYKAATILKAIKEGIKPTPGPQEELDLKVDNKNDYVMPASSTSTHVFSTLEPLAPAFVHPPMQDIKPTLRSAHSPSVTESTRSAGVMQASELDSIWHGPTSAEPYRTISASSHSAPAAPQSSVYPASKESPAPSGLTSIFELPSAPTPADKHSPELLPPFRRQPFTTPQSTSTCERDTPVSQNEITDAIEYAKFAIAALKVKDTKLAEERLKKALCIIQGA</sequence>
<dbReference type="InterPro" id="IPR023175">
    <property type="entry name" value="Vta1/CALS_N_sf"/>
</dbReference>
<dbReference type="InterPro" id="IPR039431">
    <property type="entry name" value="Vta1/CALS_N"/>
</dbReference>
<dbReference type="KEGG" id="blac:94352632"/>
<comment type="caution">
    <text evidence="5">The sequence shown here is derived from an EMBL/GenBank/DDBJ whole genome shotgun (WGS) entry which is preliminary data.</text>
</comment>
<dbReference type="GO" id="GO:0032511">
    <property type="term" value="P:late endosome to vacuole transport via multivesicular body sorting pathway"/>
    <property type="evidence" value="ECO:0007669"/>
    <property type="project" value="InterPro"/>
</dbReference>
<feature type="region of interest" description="Disordered" evidence="3">
    <location>
        <begin position="211"/>
        <end position="232"/>
    </location>
</feature>
<dbReference type="InterPro" id="IPR044538">
    <property type="entry name" value="Vta1-like"/>
</dbReference>
<feature type="compositionally biased region" description="Polar residues" evidence="3">
    <location>
        <begin position="218"/>
        <end position="230"/>
    </location>
</feature>
<accession>A0A976FE66</accession>
<evidence type="ECO:0000256" key="1">
    <source>
        <dbReference type="ARBA" id="ARBA00004308"/>
    </source>
</evidence>
<dbReference type="GeneID" id="94352632"/>
<organism evidence="5 6">
    <name type="scientific">Bremia lactucae</name>
    <name type="common">Lettuce downy mildew</name>
    <dbReference type="NCBI Taxonomy" id="4779"/>
    <lineage>
        <taxon>Eukaryota</taxon>
        <taxon>Sar</taxon>
        <taxon>Stramenopiles</taxon>
        <taxon>Oomycota</taxon>
        <taxon>Peronosporomycetes</taxon>
        <taxon>Peronosporales</taxon>
        <taxon>Peronosporaceae</taxon>
        <taxon>Bremia</taxon>
    </lineage>
</organism>
<dbReference type="OrthoDB" id="391137at2759"/>
<feature type="compositionally biased region" description="Polar residues" evidence="3">
    <location>
        <begin position="311"/>
        <end position="328"/>
    </location>
</feature>
<keyword evidence="6" id="KW-1185">Reference proteome</keyword>
<protein>
    <recommendedName>
        <fullName evidence="4">Vta1/callose synthase N-terminal domain-containing protein</fullName>
    </recommendedName>
</protein>
<name>A0A976FE66_BRELC</name>
<evidence type="ECO:0000259" key="4">
    <source>
        <dbReference type="Pfam" id="PF04652"/>
    </source>
</evidence>
<gene>
    <name evidence="5" type="ORF">CCR75_008914</name>
</gene>
<keyword evidence="2" id="KW-0472">Membrane</keyword>
<feature type="domain" description="Vta1/callose synthase N-terminal" evidence="4">
    <location>
        <begin position="16"/>
        <end position="160"/>
    </location>
</feature>
<feature type="region of interest" description="Disordered" evidence="3">
    <location>
        <begin position="244"/>
        <end position="328"/>
    </location>
</feature>
<dbReference type="PANTHER" id="PTHR46009">
    <property type="entry name" value="VACUOLAR PROTEIN SORTING-ASSOCIATED PROTEIN VTA1 HOMOLOG"/>
    <property type="match status" value="1"/>
</dbReference>
<evidence type="ECO:0000313" key="5">
    <source>
        <dbReference type="EMBL" id="TDH65123.1"/>
    </source>
</evidence>
<feature type="compositionally biased region" description="Low complexity" evidence="3">
    <location>
        <begin position="256"/>
        <end position="269"/>
    </location>
</feature>
<dbReference type="RefSeq" id="XP_067814622.1">
    <property type="nucleotide sequence ID" value="XM_067966961.1"/>
</dbReference>
<evidence type="ECO:0000313" key="6">
    <source>
        <dbReference type="Proteomes" id="UP000294530"/>
    </source>
</evidence>
<comment type="subcellular location">
    <subcellularLocation>
        <location evidence="1">Endomembrane system</location>
    </subcellularLocation>
</comment>
<dbReference type="Pfam" id="PF04652">
    <property type="entry name" value="Vta1"/>
    <property type="match status" value="1"/>
</dbReference>
<dbReference type="AlphaFoldDB" id="A0A976FE66"/>
<dbReference type="Proteomes" id="UP000294530">
    <property type="component" value="Unassembled WGS sequence"/>
</dbReference>
<evidence type="ECO:0000256" key="2">
    <source>
        <dbReference type="ARBA" id="ARBA00023136"/>
    </source>
</evidence>
<dbReference type="GO" id="GO:0005771">
    <property type="term" value="C:multivesicular body"/>
    <property type="evidence" value="ECO:0007669"/>
    <property type="project" value="TreeGrafter"/>
</dbReference>